<accession>A0A8D8K3S1</accession>
<dbReference type="AlphaFoldDB" id="A0A8D8K3S1"/>
<feature type="transmembrane region" description="Helical" evidence="1">
    <location>
        <begin position="93"/>
        <end position="110"/>
    </location>
</feature>
<sequence>MRTRSLTPPLAVYFGKGGRRFPTGVRAPPPPRRARTGSSRSWKRIRAWELMNPWDGIRFRALRPPSRRIRIWPPYRPSSCGQRLRRRVCSSPTVTTLAGIFFTGMTFWIWEGVGGWVVAEKV</sequence>
<proteinExistence type="predicted"/>
<keyword evidence="1" id="KW-0472">Membrane</keyword>
<reference evidence="2" key="1">
    <citation type="submission" date="2021-05" db="EMBL/GenBank/DDBJ databases">
        <authorList>
            <person name="Alioto T."/>
            <person name="Alioto T."/>
            <person name="Gomez Garrido J."/>
        </authorList>
    </citation>
    <scope>NUCLEOTIDE SEQUENCE</scope>
</reference>
<evidence type="ECO:0000256" key="1">
    <source>
        <dbReference type="SAM" id="Phobius"/>
    </source>
</evidence>
<organism evidence="2">
    <name type="scientific">Culex pipiens</name>
    <name type="common">House mosquito</name>
    <dbReference type="NCBI Taxonomy" id="7175"/>
    <lineage>
        <taxon>Eukaryota</taxon>
        <taxon>Metazoa</taxon>
        <taxon>Ecdysozoa</taxon>
        <taxon>Arthropoda</taxon>
        <taxon>Hexapoda</taxon>
        <taxon>Insecta</taxon>
        <taxon>Pterygota</taxon>
        <taxon>Neoptera</taxon>
        <taxon>Endopterygota</taxon>
        <taxon>Diptera</taxon>
        <taxon>Nematocera</taxon>
        <taxon>Culicoidea</taxon>
        <taxon>Culicidae</taxon>
        <taxon>Culicinae</taxon>
        <taxon>Culicini</taxon>
        <taxon>Culex</taxon>
        <taxon>Culex</taxon>
    </lineage>
</organism>
<dbReference type="EMBL" id="HBUE01315885">
    <property type="protein sequence ID" value="CAG6585575.1"/>
    <property type="molecule type" value="Transcribed_RNA"/>
</dbReference>
<keyword evidence="1" id="KW-0812">Transmembrane</keyword>
<dbReference type="EMBL" id="HBUE01209482">
    <property type="protein sequence ID" value="CAG6533677.1"/>
    <property type="molecule type" value="Transcribed_RNA"/>
</dbReference>
<name>A0A8D8K3S1_CULPI</name>
<keyword evidence="1" id="KW-1133">Transmembrane helix</keyword>
<evidence type="ECO:0000313" key="2">
    <source>
        <dbReference type="EMBL" id="CAG6585575.1"/>
    </source>
</evidence>
<protein>
    <submittedName>
        <fullName evidence="2">(northern house mosquito) hypothetical protein</fullName>
    </submittedName>
</protein>